<dbReference type="EMBL" id="JAKJXP020000012">
    <property type="protein sequence ID" value="KAK7755533.1"/>
    <property type="molecule type" value="Genomic_DNA"/>
</dbReference>
<sequence length="227" mass="24898">MTDGRGSFYYLTSDLLNPNFHGKSRRSNLIEDGSCAPVGSFNEQFGPSMNNNFILVHINEHQYDQKLQSNAITIDDLRQSLQVPQRSKNYVYSVQAGRTNIYTETRTGYPRTKTHYIKPGSTAQLMVLPFTVGIRHAKETPVPAARGSKQVLKSKDAGLWVHIQDVPQPNSNAPLPRPDQPGCMLVGHVACTKDDGTGEVLVHPLTDTINGLVACLDPIAGVSGRKS</sequence>
<gene>
    <name evidence="1" type="ORF">SLS62_002467</name>
</gene>
<evidence type="ECO:0000313" key="1">
    <source>
        <dbReference type="EMBL" id="KAK7755533.1"/>
    </source>
</evidence>
<keyword evidence="2" id="KW-1185">Reference proteome</keyword>
<organism evidence="1 2">
    <name type="scientific">Diatrype stigma</name>
    <dbReference type="NCBI Taxonomy" id="117547"/>
    <lineage>
        <taxon>Eukaryota</taxon>
        <taxon>Fungi</taxon>
        <taxon>Dikarya</taxon>
        <taxon>Ascomycota</taxon>
        <taxon>Pezizomycotina</taxon>
        <taxon>Sordariomycetes</taxon>
        <taxon>Xylariomycetidae</taxon>
        <taxon>Xylariales</taxon>
        <taxon>Diatrypaceae</taxon>
        <taxon>Diatrype</taxon>
    </lineage>
</organism>
<name>A0AAN9UWJ3_9PEZI</name>
<evidence type="ECO:0000313" key="2">
    <source>
        <dbReference type="Proteomes" id="UP001320420"/>
    </source>
</evidence>
<dbReference type="Proteomes" id="UP001320420">
    <property type="component" value="Unassembled WGS sequence"/>
</dbReference>
<comment type="caution">
    <text evidence="1">The sequence shown here is derived from an EMBL/GenBank/DDBJ whole genome shotgun (WGS) entry which is preliminary data.</text>
</comment>
<proteinExistence type="predicted"/>
<dbReference type="AlphaFoldDB" id="A0AAN9UWJ3"/>
<protein>
    <submittedName>
        <fullName evidence="1">Uncharacterized protein</fullName>
    </submittedName>
</protein>
<accession>A0AAN9UWJ3</accession>
<reference evidence="1 2" key="1">
    <citation type="submission" date="2024-02" db="EMBL/GenBank/DDBJ databases">
        <title>De novo assembly and annotation of 12 fungi associated with fruit tree decline syndrome in Ontario, Canada.</title>
        <authorList>
            <person name="Sulman M."/>
            <person name="Ellouze W."/>
            <person name="Ilyukhin E."/>
        </authorList>
    </citation>
    <scope>NUCLEOTIDE SEQUENCE [LARGE SCALE GENOMIC DNA]</scope>
    <source>
        <strain evidence="1 2">M11/M66-122</strain>
    </source>
</reference>